<dbReference type="InterPro" id="IPR000253">
    <property type="entry name" value="FHA_dom"/>
</dbReference>
<feature type="domain" description="FHA" evidence="2">
    <location>
        <begin position="92"/>
        <end position="142"/>
    </location>
</feature>
<name>A0A7D6JJF2_9CYAN</name>
<dbReference type="SUPFAM" id="SSF49879">
    <property type="entry name" value="SMAD/FHA domain"/>
    <property type="match status" value="1"/>
</dbReference>
<dbReference type="Pfam" id="PF00211">
    <property type="entry name" value="Guanylate_cyc"/>
    <property type="match status" value="1"/>
</dbReference>
<evidence type="ECO:0000256" key="1">
    <source>
        <dbReference type="ARBA" id="ARBA00005381"/>
    </source>
</evidence>
<organism evidence="4 5">
    <name type="scientific">Thermosynechococcus sichuanensis E542</name>
    <dbReference type="NCBI Taxonomy" id="2016101"/>
    <lineage>
        <taxon>Bacteria</taxon>
        <taxon>Bacillati</taxon>
        <taxon>Cyanobacteriota</taxon>
        <taxon>Cyanophyceae</taxon>
        <taxon>Acaryochloridales</taxon>
        <taxon>Thermosynechococcaceae</taxon>
        <taxon>Thermosynechococcus</taxon>
        <taxon>Thermosynechococcus sichuanensis</taxon>
    </lineage>
</organism>
<dbReference type="PROSITE" id="PS50125">
    <property type="entry name" value="GUANYLATE_CYCLASE_2"/>
    <property type="match status" value="1"/>
</dbReference>
<dbReference type="Pfam" id="PF00498">
    <property type="entry name" value="FHA"/>
    <property type="match status" value="1"/>
</dbReference>
<dbReference type="PROSITE" id="PS50006">
    <property type="entry name" value="FHA_DOMAIN"/>
    <property type="match status" value="1"/>
</dbReference>
<dbReference type="InterPro" id="IPR029787">
    <property type="entry name" value="Nucleotide_cyclase"/>
</dbReference>
<dbReference type="GO" id="GO:0009190">
    <property type="term" value="P:cyclic nucleotide biosynthetic process"/>
    <property type="evidence" value="ECO:0007669"/>
    <property type="project" value="InterPro"/>
</dbReference>
<dbReference type="RefSeq" id="WP_181495280.1">
    <property type="nucleotide sequence ID" value="NZ_CP032152.1"/>
</dbReference>
<protein>
    <submittedName>
        <fullName evidence="4">Adenylate/guanylate cyclase domain-containing protein</fullName>
    </submittedName>
</protein>
<dbReference type="PANTHER" id="PTHR43081:SF1">
    <property type="entry name" value="ADENYLATE CYCLASE, TERMINAL-DIFFERENTIATION SPECIFIC"/>
    <property type="match status" value="1"/>
</dbReference>
<dbReference type="CDD" id="cd00060">
    <property type="entry name" value="FHA"/>
    <property type="match status" value="1"/>
</dbReference>
<gene>
    <name evidence="4" type="ORF">D3A95_12475</name>
</gene>
<dbReference type="AlphaFoldDB" id="A0A7D6JJF2"/>
<dbReference type="GO" id="GO:0035556">
    <property type="term" value="P:intracellular signal transduction"/>
    <property type="evidence" value="ECO:0007669"/>
    <property type="project" value="InterPro"/>
</dbReference>
<sequence>MKSVSSSLPPMDADLTFNLPDQKILETLPPQQLVAIILRQQQIINQLRHTLSQIPGVPEVVHPETPPPSEPHLALVSEDTVCYFPLTGGNCWTIGRSEDNSIVLSDRWMSRNHAMIQRMGQGEFYLIDLGSRNGTFVNGRRVSIPVALHNGDRITFGQTELDFFNEPFAPLFAENATLSLPQSEGSSTALLHVRRLLTVLVVDIRDFTKLTRQLEEELLSELIGTWFHRAGEIIRQYGSWVDKYIGDAVMAVWIHESEEIGYQEICHTLSALEDLRRMTGELHQQYPLPWPLRIGSGLNTGYAMVGNTGSGDRPDYTALGDTVNAAFRLESATKTIAADLAMGATTYHYLVQSCPIVVPFRPQVLNLKGYDAPVPAYVGSFDDLHRFLAQAVKGRDTLH</sequence>
<dbReference type="PANTHER" id="PTHR43081">
    <property type="entry name" value="ADENYLATE CYCLASE, TERMINAL-DIFFERENTIATION SPECIFIC-RELATED"/>
    <property type="match status" value="1"/>
</dbReference>
<evidence type="ECO:0000259" key="3">
    <source>
        <dbReference type="PROSITE" id="PS50125"/>
    </source>
</evidence>
<dbReference type="GO" id="GO:0004016">
    <property type="term" value="F:adenylate cyclase activity"/>
    <property type="evidence" value="ECO:0007669"/>
    <property type="project" value="UniProtKB-ARBA"/>
</dbReference>
<accession>A0A7D6JJF2</accession>
<dbReference type="EMBL" id="CP032152">
    <property type="protein sequence ID" value="QLL29558.1"/>
    <property type="molecule type" value="Genomic_DNA"/>
</dbReference>
<dbReference type="KEGG" id="tsq:D3A95_12475"/>
<reference evidence="5" key="1">
    <citation type="submission" date="2018-09" db="EMBL/GenBank/DDBJ databases">
        <title>Complete genome sequence of thermophilic cyanobacteria strain Thermosynechococcus elongatus PKUAC-SCTE542.</title>
        <authorList>
            <person name="Liang Y."/>
            <person name="Tang J."/>
            <person name="Daroch M."/>
        </authorList>
    </citation>
    <scope>NUCLEOTIDE SEQUENCE [LARGE SCALE GENOMIC DNA]</scope>
    <source>
        <strain evidence="5">E542</strain>
    </source>
</reference>
<keyword evidence="5" id="KW-1185">Reference proteome</keyword>
<dbReference type="InterPro" id="IPR001054">
    <property type="entry name" value="A/G_cyclase"/>
</dbReference>
<evidence type="ECO:0000259" key="2">
    <source>
        <dbReference type="PROSITE" id="PS50006"/>
    </source>
</evidence>
<dbReference type="InterPro" id="IPR050697">
    <property type="entry name" value="Adenylyl/Guanylyl_Cyclase_3/4"/>
</dbReference>
<dbReference type="CDD" id="cd07302">
    <property type="entry name" value="CHD"/>
    <property type="match status" value="1"/>
</dbReference>
<dbReference type="SUPFAM" id="SSF55073">
    <property type="entry name" value="Nucleotide cyclase"/>
    <property type="match status" value="1"/>
</dbReference>
<dbReference type="SMART" id="SM00240">
    <property type="entry name" value="FHA"/>
    <property type="match status" value="1"/>
</dbReference>
<dbReference type="Proteomes" id="UP000261812">
    <property type="component" value="Chromosome"/>
</dbReference>
<dbReference type="Gene3D" id="2.60.200.20">
    <property type="match status" value="1"/>
</dbReference>
<dbReference type="InterPro" id="IPR008984">
    <property type="entry name" value="SMAD_FHA_dom_sf"/>
</dbReference>
<comment type="similarity">
    <text evidence="1">Belongs to the adenylyl cyclase class-3 family.</text>
</comment>
<proteinExistence type="inferred from homology"/>
<dbReference type="SMART" id="SM00044">
    <property type="entry name" value="CYCc"/>
    <property type="match status" value="1"/>
</dbReference>
<feature type="domain" description="Guanylate cyclase" evidence="3">
    <location>
        <begin position="198"/>
        <end position="330"/>
    </location>
</feature>
<dbReference type="Gene3D" id="3.30.70.1230">
    <property type="entry name" value="Nucleotide cyclase"/>
    <property type="match status" value="1"/>
</dbReference>
<evidence type="ECO:0000313" key="5">
    <source>
        <dbReference type="Proteomes" id="UP000261812"/>
    </source>
</evidence>
<evidence type="ECO:0000313" key="4">
    <source>
        <dbReference type="EMBL" id="QLL29558.1"/>
    </source>
</evidence>